<dbReference type="PANTHER" id="PTHR30481">
    <property type="entry name" value="DNA ADENINE METHYLASE"/>
    <property type="match status" value="1"/>
</dbReference>
<dbReference type="Proteomes" id="UP000199695">
    <property type="component" value="Unassembled WGS sequence"/>
</dbReference>
<feature type="region of interest" description="Disordered" evidence="5">
    <location>
        <begin position="124"/>
        <end position="144"/>
    </location>
</feature>
<evidence type="ECO:0000313" key="9">
    <source>
        <dbReference type="Proteomes" id="UP000199695"/>
    </source>
</evidence>
<evidence type="ECO:0000256" key="4">
    <source>
        <dbReference type="PIRSR" id="PIRSR000398-1"/>
    </source>
</evidence>
<dbReference type="GO" id="GO:0006298">
    <property type="term" value="P:mismatch repair"/>
    <property type="evidence" value="ECO:0007669"/>
    <property type="project" value="TreeGrafter"/>
</dbReference>
<dbReference type="SUPFAM" id="SSF53335">
    <property type="entry name" value="S-adenosyl-L-methionine-dependent methyltransferases"/>
    <property type="match status" value="1"/>
</dbReference>
<dbReference type="EMBL" id="FOCQ01000013">
    <property type="protein sequence ID" value="SEN53386.1"/>
    <property type="molecule type" value="Genomic_DNA"/>
</dbReference>
<sequence length="286" mass="33346">MIATRSPLIWMGGKAKLAVEIISRMPDHKVYVELFGGAAHVMAQKSPSAHEIYNDIDGHLVNFLLVARADPEKLRQACETLPYSRWLYETWRDEWKAGKWPADPFERAVRWFYLNRSAIAKGNSPKNKNTGWRHSTTSKENPARSYQTACQRIESFAKRMRPVLIENLDFRKVIEKYDSPDTLFYCDPPYFDCEHYYMGEFSERDHRDLAEMLKQIKGKAIVSYYDHPMVYRLYDGWRIETFDTHKQVITNKSTADNRAREVLLMNYDLQMSLFEFASGGEVSGTA</sequence>
<keyword evidence="2" id="KW-0808">Transferase</keyword>
<protein>
    <submittedName>
        <fullName evidence="6">DNA adenine methylase</fullName>
    </submittedName>
</protein>
<name>A0A1H8HAX8_9BACL</name>
<dbReference type="EMBL" id="FOCQ01000026">
    <property type="protein sequence ID" value="SEN80361.1"/>
    <property type="molecule type" value="Genomic_DNA"/>
</dbReference>
<dbReference type="GO" id="GO:0009307">
    <property type="term" value="P:DNA restriction-modification system"/>
    <property type="evidence" value="ECO:0007669"/>
    <property type="project" value="InterPro"/>
</dbReference>
<accession>A0A1H8HAX8</accession>
<dbReference type="EMBL" id="FOCQ01000023">
    <property type="protein sequence ID" value="SEN78193.1"/>
    <property type="molecule type" value="Genomic_DNA"/>
</dbReference>
<dbReference type="Pfam" id="PF02086">
    <property type="entry name" value="MethyltransfD12"/>
    <property type="match status" value="1"/>
</dbReference>
<dbReference type="GO" id="GO:0009007">
    <property type="term" value="F:site-specific DNA-methyltransferase (adenine-specific) activity"/>
    <property type="evidence" value="ECO:0007669"/>
    <property type="project" value="UniProtKB-EC"/>
</dbReference>
<evidence type="ECO:0000256" key="1">
    <source>
        <dbReference type="ARBA" id="ARBA00022603"/>
    </source>
</evidence>
<dbReference type="InterPro" id="IPR029063">
    <property type="entry name" value="SAM-dependent_MTases_sf"/>
</dbReference>
<keyword evidence="1 6" id="KW-0489">Methyltransferase</keyword>
<dbReference type="PANTHER" id="PTHR30481:SF4">
    <property type="entry name" value="SITE-SPECIFIC DNA-METHYLTRANSFERASE (ADENINE-SPECIFIC)"/>
    <property type="match status" value="1"/>
</dbReference>
<feature type="binding site" evidence="4">
    <location>
        <position position="55"/>
    </location>
    <ligand>
        <name>S-adenosyl-L-methionine</name>
        <dbReference type="ChEBI" id="CHEBI:59789"/>
    </ligand>
</feature>
<feature type="binding site" evidence="4">
    <location>
        <position position="187"/>
    </location>
    <ligand>
        <name>S-adenosyl-L-methionine</name>
        <dbReference type="ChEBI" id="CHEBI:59789"/>
    </ligand>
</feature>
<evidence type="ECO:0000313" key="8">
    <source>
        <dbReference type="EMBL" id="SEN80361.1"/>
    </source>
</evidence>
<evidence type="ECO:0000256" key="3">
    <source>
        <dbReference type="ARBA" id="ARBA00022691"/>
    </source>
</evidence>
<dbReference type="InterPro" id="IPR012263">
    <property type="entry name" value="M_m6A_EcoRV"/>
</dbReference>
<organism evidence="6 9">
    <name type="scientific">Lihuaxuella thermophila</name>
    <dbReference type="NCBI Taxonomy" id="1173111"/>
    <lineage>
        <taxon>Bacteria</taxon>
        <taxon>Bacillati</taxon>
        <taxon>Bacillota</taxon>
        <taxon>Bacilli</taxon>
        <taxon>Bacillales</taxon>
        <taxon>Thermoactinomycetaceae</taxon>
        <taxon>Lihuaxuella</taxon>
    </lineage>
</organism>
<dbReference type="GO" id="GO:0032259">
    <property type="term" value="P:methylation"/>
    <property type="evidence" value="ECO:0007669"/>
    <property type="project" value="UniProtKB-KW"/>
</dbReference>
<evidence type="ECO:0000313" key="7">
    <source>
        <dbReference type="EMBL" id="SEN78193.1"/>
    </source>
</evidence>
<keyword evidence="9" id="KW-1185">Reference proteome</keyword>
<keyword evidence="3" id="KW-0949">S-adenosyl-L-methionine</keyword>
<dbReference type="PIRSF" id="PIRSF000398">
    <property type="entry name" value="M_m6A_EcoRV"/>
    <property type="match status" value="1"/>
</dbReference>
<evidence type="ECO:0000256" key="5">
    <source>
        <dbReference type="SAM" id="MobiDB-lite"/>
    </source>
</evidence>
<dbReference type="STRING" id="1173111.SAMN05444955_113124"/>
<dbReference type="PRINTS" id="PR00505">
    <property type="entry name" value="D12N6MTFRASE"/>
</dbReference>
<dbReference type="OrthoDB" id="9805629at2"/>
<dbReference type="InterPro" id="IPR012327">
    <property type="entry name" value="MeTrfase_D12"/>
</dbReference>
<feature type="binding site" evidence="4">
    <location>
        <position position="10"/>
    </location>
    <ligand>
        <name>S-adenosyl-L-methionine</name>
        <dbReference type="ChEBI" id="CHEBI:59789"/>
    </ligand>
</feature>
<reference evidence="6 9" key="1">
    <citation type="submission" date="2016-10" db="EMBL/GenBank/DDBJ databases">
        <authorList>
            <person name="de Groot N.N."/>
        </authorList>
    </citation>
    <scope>NUCLEOTIDE SEQUENCE [LARGE SCALE GENOMIC DNA]</scope>
    <source>
        <strain evidence="6 9">DSM 46701</strain>
    </source>
</reference>
<dbReference type="AlphaFoldDB" id="A0A1H8HAX8"/>
<dbReference type="RefSeq" id="WP_089970811.1">
    <property type="nucleotide sequence ID" value="NZ_FOCQ01000023.1"/>
</dbReference>
<evidence type="ECO:0000313" key="6">
    <source>
        <dbReference type="EMBL" id="SEN53386.1"/>
    </source>
</evidence>
<evidence type="ECO:0000256" key="2">
    <source>
        <dbReference type="ARBA" id="ARBA00022679"/>
    </source>
</evidence>
<dbReference type="Gene3D" id="3.40.50.150">
    <property type="entry name" value="Vaccinia Virus protein VP39"/>
    <property type="match status" value="2"/>
</dbReference>
<dbReference type="GO" id="GO:0043565">
    <property type="term" value="F:sequence-specific DNA binding"/>
    <property type="evidence" value="ECO:0007669"/>
    <property type="project" value="TreeGrafter"/>
</dbReference>
<gene>
    <name evidence="6" type="ORF">SAMN05444955_113124</name>
    <name evidence="7" type="ORF">SAMN05444955_12335</name>
    <name evidence="8" type="ORF">SAMN05444955_1267</name>
</gene>
<feature type="binding site" evidence="4">
    <location>
        <position position="14"/>
    </location>
    <ligand>
        <name>S-adenosyl-L-methionine</name>
        <dbReference type="ChEBI" id="CHEBI:59789"/>
    </ligand>
</feature>
<proteinExistence type="predicted"/>
<dbReference type="GO" id="GO:1904047">
    <property type="term" value="F:S-adenosyl-L-methionine binding"/>
    <property type="evidence" value="ECO:0007669"/>
    <property type="project" value="TreeGrafter"/>
</dbReference>